<dbReference type="CDD" id="cd10280">
    <property type="entry name" value="PQQ_mGDH"/>
    <property type="match status" value="1"/>
</dbReference>
<keyword evidence="5" id="KW-0732">Signal</keyword>
<sequence>MASLRTGFRRLSTLTALSLAAFPTLVLAQQQQPAPAEQPAASTAQPAQGQNDRANVPLVPATPTWDSFHGQLNAQKYSPLDQINVDNVDQLEKVWEVHTGDISDGTGDTPATVWSATPVVANDTLYIGTPFYKLIAYNPATGEEKWRFDTQSSREALTQPVLKNRGVAYWEADDPVEGESCQKIVYMGTMDAQLFAIDADTGKPCQDFADNGVLNADQWNIINPKFPLSLLQPPTIVGDHVIFGWAGKDWAYQEAPAGTVFSVNARTGEREWTFEALPEDIREKTGTANVWTHMSADEARGLIYLPVSSPSPNYWGGNRKEAIPLGTSTTALDVETGEVVWSRQWVHHDLWDYDINAAPTLMDITVDGEEIPALVQATKMGFLFVVNRETGEDVWPIEERPVPQGDGSVEGEVYSPTQPFPTKPVPLLDQSKKPKVWALADAVGFGQCTRLWDELTYEGMYTPPTTRGEGALAYPDSAGGVQWGGVAFDPESQTAIVNTSHIVQTIKLYNREDYDKANTGSGNESGFSPQEGAPYGMRLNVASNWLGMPCWEPPFGEIVAIDMHTGDIKWRRPVGASQQFGFFMPERWGSPTIGGPAVTAGGVIFIGASMDAKVRAYSLETGEKLWEDQTQAPVVANPSVYEYDGRQYVAFVAGGNTILKDQVGDQIAVYALPEK</sequence>
<dbReference type="RefSeq" id="WP_189516386.1">
    <property type="nucleotide sequence ID" value="NZ_BMZM01000002.1"/>
</dbReference>
<dbReference type="SMART" id="SM00564">
    <property type="entry name" value="PQQ"/>
    <property type="match status" value="7"/>
</dbReference>
<keyword evidence="3" id="KW-0560">Oxidoreductase</keyword>
<dbReference type="InterPro" id="IPR002372">
    <property type="entry name" value="PQQ_rpt_dom"/>
</dbReference>
<dbReference type="Pfam" id="PF01011">
    <property type="entry name" value="PQQ"/>
    <property type="match status" value="1"/>
</dbReference>
<reference evidence="8" key="1">
    <citation type="journal article" date="2019" name="Int. J. Syst. Evol. Microbiol.">
        <title>The Global Catalogue of Microorganisms (GCM) 10K type strain sequencing project: providing services to taxonomists for standard genome sequencing and annotation.</title>
        <authorList>
            <consortium name="The Broad Institute Genomics Platform"/>
            <consortium name="The Broad Institute Genome Sequencing Center for Infectious Disease"/>
            <person name="Wu L."/>
            <person name="Ma J."/>
        </authorList>
    </citation>
    <scope>NUCLEOTIDE SEQUENCE [LARGE SCALE GENOMIC DNA]</scope>
    <source>
        <strain evidence="8">KCTC 42082</strain>
    </source>
</reference>
<evidence type="ECO:0000313" key="7">
    <source>
        <dbReference type="EMBL" id="GHC22556.1"/>
    </source>
</evidence>
<dbReference type="Gene3D" id="2.140.10.10">
    <property type="entry name" value="Quinoprotein alcohol dehydrogenase-like superfamily"/>
    <property type="match status" value="2"/>
</dbReference>
<name>A0ABQ3FG92_9GAMM</name>
<dbReference type="EMBL" id="BMZM01000002">
    <property type="protein sequence ID" value="GHC22556.1"/>
    <property type="molecule type" value="Genomic_DNA"/>
</dbReference>
<dbReference type="InterPro" id="IPR018391">
    <property type="entry name" value="PQQ_b-propeller_rpt"/>
</dbReference>
<evidence type="ECO:0000256" key="2">
    <source>
        <dbReference type="ARBA" id="ARBA00008156"/>
    </source>
</evidence>
<organism evidence="7 8">
    <name type="scientific">Kushneria pakistanensis</name>
    <dbReference type="NCBI Taxonomy" id="1508770"/>
    <lineage>
        <taxon>Bacteria</taxon>
        <taxon>Pseudomonadati</taxon>
        <taxon>Pseudomonadota</taxon>
        <taxon>Gammaproteobacteria</taxon>
        <taxon>Oceanospirillales</taxon>
        <taxon>Halomonadaceae</taxon>
        <taxon>Kushneria</taxon>
    </lineage>
</organism>
<feature type="domain" description="Pyrrolo-quinoline quinone repeat" evidence="6">
    <location>
        <begin position="65"/>
        <end position="649"/>
    </location>
</feature>
<feature type="signal peptide" evidence="5">
    <location>
        <begin position="1"/>
        <end position="28"/>
    </location>
</feature>
<evidence type="ECO:0000313" key="8">
    <source>
        <dbReference type="Proteomes" id="UP000604243"/>
    </source>
</evidence>
<feature type="region of interest" description="Disordered" evidence="4">
    <location>
        <begin position="32"/>
        <end position="55"/>
    </location>
</feature>
<evidence type="ECO:0000256" key="3">
    <source>
        <dbReference type="ARBA" id="ARBA00023002"/>
    </source>
</evidence>
<dbReference type="SUPFAM" id="SSF50998">
    <property type="entry name" value="Quinoprotein alcohol dehydrogenase-like"/>
    <property type="match status" value="1"/>
</dbReference>
<dbReference type="PANTHER" id="PTHR32303">
    <property type="entry name" value="QUINOPROTEIN ALCOHOL DEHYDROGENASE (CYTOCHROME C)"/>
    <property type="match status" value="1"/>
</dbReference>
<accession>A0ABQ3FG92</accession>
<comment type="caution">
    <text evidence="7">The sequence shown here is derived from an EMBL/GenBank/DDBJ whole genome shotgun (WGS) entry which is preliminary data.</text>
</comment>
<evidence type="ECO:0000256" key="4">
    <source>
        <dbReference type="SAM" id="MobiDB-lite"/>
    </source>
</evidence>
<evidence type="ECO:0000256" key="1">
    <source>
        <dbReference type="ARBA" id="ARBA00001931"/>
    </source>
</evidence>
<feature type="compositionally biased region" description="Low complexity" evidence="4">
    <location>
        <begin position="32"/>
        <end position="48"/>
    </location>
</feature>
<feature type="chain" id="PRO_5047007292" evidence="5">
    <location>
        <begin position="29"/>
        <end position="675"/>
    </location>
</feature>
<dbReference type="Proteomes" id="UP000604243">
    <property type="component" value="Unassembled WGS sequence"/>
</dbReference>
<protein>
    <submittedName>
        <fullName evidence="7">Quinoprotein glucose dehydrogenase</fullName>
    </submittedName>
</protein>
<evidence type="ECO:0000256" key="5">
    <source>
        <dbReference type="SAM" id="SignalP"/>
    </source>
</evidence>
<comment type="cofactor">
    <cofactor evidence="1">
        <name>pyrroloquinoline quinone</name>
        <dbReference type="ChEBI" id="CHEBI:58442"/>
    </cofactor>
</comment>
<dbReference type="PANTHER" id="PTHR32303:SF4">
    <property type="entry name" value="QUINOPROTEIN GLUCOSE DEHYDROGENASE"/>
    <property type="match status" value="1"/>
</dbReference>
<gene>
    <name evidence="7" type="ORF">GCM10010082_13280</name>
</gene>
<evidence type="ECO:0000259" key="6">
    <source>
        <dbReference type="Pfam" id="PF01011"/>
    </source>
</evidence>
<dbReference type="InterPro" id="IPR017511">
    <property type="entry name" value="PQQ_mDH"/>
</dbReference>
<comment type="similarity">
    <text evidence="2">Belongs to the bacterial PQQ dehydrogenase family.</text>
</comment>
<keyword evidence="8" id="KW-1185">Reference proteome</keyword>
<proteinExistence type="inferred from homology"/>
<dbReference type="InterPro" id="IPR011047">
    <property type="entry name" value="Quinoprotein_ADH-like_sf"/>
</dbReference>